<gene>
    <name evidence="2" type="ORF">GRI99_04185</name>
</gene>
<dbReference type="GO" id="GO:0016020">
    <property type="term" value="C:membrane"/>
    <property type="evidence" value="ECO:0007669"/>
    <property type="project" value="TreeGrafter"/>
</dbReference>
<feature type="transmembrane region" description="Helical" evidence="1">
    <location>
        <begin position="38"/>
        <end position="55"/>
    </location>
</feature>
<keyword evidence="1" id="KW-0472">Membrane</keyword>
<dbReference type="Pfam" id="PF06966">
    <property type="entry name" value="DUF1295"/>
    <property type="match status" value="1"/>
</dbReference>
<dbReference type="RefSeq" id="WP_160770697.1">
    <property type="nucleotide sequence ID" value="NZ_WTYV01000001.1"/>
</dbReference>
<name>A0A844YUP0_9SPHN</name>
<dbReference type="PROSITE" id="PS50244">
    <property type="entry name" value="S5A_REDUCTASE"/>
    <property type="match status" value="1"/>
</dbReference>
<evidence type="ECO:0000256" key="1">
    <source>
        <dbReference type="SAM" id="Phobius"/>
    </source>
</evidence>
<dbReference type="PANTHER" id="PTHR32251:SF17">
    <property type="entry name" value="STEROID 5-ALPHA REDUCTASE C-TERMINAL DOMAIN-CONTAINING PROTEIN"/>
    <property type="match status" value="1"/>
</dbReference>
<keyword evidence="3" id="KW-1185">Reference proteome</keyword>
<sequence length="268" mass="29005">MGEAIFPALGINLAATFGLALACWLLSLASGKVSFVDAVWGGAMAGLAALSFAQVGRPGALAMLILAMTVIWGVRLALHLLRRFLRHGEDPRYVRILAQDRARGRFALASLAKVWLLQGVLLFGVSLAAQAGILLAGGRDAIGQLAWAGLALWAVGIVFEWVGDWQLARFKADPANRGRVMDRGLWRYTRHPNYFGDACVWWGVWLAALDAGWQAALLGLPGLAFLTFTLTRWSGAAMTEAAMAEKYGLAFADYVRCTPAFFPGRPRD</sequence>
<dbReference type="Proteomes" id="UP000466966">
    <property type="component" value="Unassembled WGS sequence"/>
</dbReference>
<dbReference type="EMBL" id="WTYV01000001">
    <property type="protein sequence ID" value="MXO70832.1"/>
    <property type="molecule type" value="Genomic_DNA"/>
</dbReference>
<comment type="caution">
    <text evidence="2">The sequence shown here is derived from an EMBL/GenBank/DDBJ whole genome shotgun (WGS) entry which is preliminary data.</text>
</comment>
<dbReference type="Gene3D" id="1.20.120.1630">
    <property type="match status" value="1"/>
</dbReference>
<evidence type="ECO:0000313" key="2">
    <source>
        <dbReference type="EMBL" id="MXO70832.1"/>
    </source>
</evidence>
<proteinExistence type="predicted"/>
<keyword evidence="1" id="KW-0812">Transmembrane</keyword>
<feature type="transmembrane region" description="Helical" evidence="1">
    <location>
        <begin position="106"/>
        <end position="129"/>
    </location>
</feature>
<organism evidence="2 3">
    <name type="scientific">Alteraurantiacibacter buctensis</name>
    <dbReference type="NCBI Taxonomy" id="1503981"/>
    <lineage>
        <taxon>Bacteria</taxon>
        <taxon>Pseudomonadati</taxon>
        <taxon>Pseudomonadota</taxon>
        <taxon>Alphaproteobacteria</taxon>
        <taxon>Sphingomonadales</taxon>
        <taxon>Erythrobacteraceae</taxon>
        <taxon>Alteraurantiacibacter</taxon>
    </lineage>
</organism>
<reference evidence="2 3" key="1">
    <citation type="submission" date="2019-12" db="EMBL/GenBank/DDBJ databases">
        <title>Genomic-based taxomic classification of the family Erythrobacteraceae.</title>
        <authorList>
            <person name="Xu L."/>
        </authorList>
    </citation>
    <scope>NUCLEOTIDE SEQUENCE [LARGE SCALE GENOMIC DNA]</scope>
    <source>
        <strain evidence="2 3">M0322</strain>
    </source>
</reference>
<feature type="transmembrane region" description="Helical" evidence="1">
    <location>
        <begin position="141"/>
        <end position="162"/>
    </location>
</feature>
<accession>A0A844YUP0</accession>
<feature type="transmembrane region" description="Helical" evidence="1">
    <location>
        <begin position="61"/>
        <end position="85"/>
    </location>
</feature>
<dbReference type="InterPro" id="IPR010721">
    <property type="entry name" value="UstE-like"/>
</dbReference>
<protein>
    <submittedName>
        <fullName evidence="2">DUF1295 domain-containing protein</fullName>
    </submittedName>
</protein>
<feature type="transmembrane region" description="Helical" evidence="1">
    <location>
        <begin position="6"/>
        <end position="26"/>
    </location>
</feature>
<dbReference type="AlphaFoldDB" id="A0A844YUP0"/>
<dbReference type="OrthoDB" id="9779233at2"/>
<evidence type="ECO:0000313" key="3">
    <source>
        <dbReference type="Proteomes" id="UP000466966"/>
    </source>
</evidence>
<dbReference type="PANTHER" id="PTHR32251">
    <property type="entry name" value="3-OXO-5-ALPHA-STEROID 4-DEHYDROGENASE"/>
    <property type="match status" value="1"/>
</dbReference>
<keyword evidence="1" id="KW-1133">Transmembrane helix</keyword>